<dbReference type="EMBL" id="CP030118">
    <property type="protein sequence ID" value="QDL06830.1"/>
    <property type="molecule type" value="Genomic_DNA"/>
</dbReference>
<evidence type="ECO:0000313" key="2">
    <source>
        <dbReference type="Proteomes" id="UP000503129"/>
    </source>
</evidence>
<dbReference type="KEGG" id="bsen:DP114_01960"/>
<reference evidence="1 2" key="1">
    <citation type="submission" date="2018-06" db="EMBL/GenBank/DDBJ databases">
        <title>Comparative genomics of Brasilonema spp. strains.</title>
        <authorList>
            <person name="Alvarenga D.O."/>
            <person name="Fiore M.F."/>
            <person name="Varani A.M."/>
        </authorList>
    </citation>
    <scope>NUCLEOTIDE SEQUENCE [LARGE SCALE GENOMIC DNA]</scope>
    <source>
        <strain evidence="1 2">CENA114</strain>
    </source>
</reference>
<sequence>MPYPREAASRLVSGKLLLLCQQYLNISYGNFAATFHPKEDASDPGAKRKQNTTGKSLEMLVGCK</sequence>
<organism evidence="1 2">
    <name type="scientific">Brasilonema sennae CENA114</name>
    <dbReference type="NCBI Taxonomy" id="415709"/>
    <lineage>
        <taxon>Bacteria</taxon>
        <taxon>Bacillati</taxon>
        <taxon>Cyanobacteriota</taxon>
        <taxon>Cyanophyceae</taxon>
        <taxon>Nostocales</taxon>
        <taxon>Scytonemataceae</taxon>
        <taxon>Brasilonema</taxon>
        <taxon>Bromeliae group (in: Brasilonema)</taxon>
    </lineage>
</organism>
<name>A0A856M8W9_9CYAN</name>
<evidence type="ECO:0000313" key="1">
    <source>
        <dbReference type="EMBL" id="QDL06830.1"/>
    </source>
</evidence>
<accession>A0A856M8W9</accession>
<gene>
    <name evidence="1" type="ORF">DP114_01960</name>
</gene>
<dbReference type="Proteomes" id="UP000503129">
    <property type="component" value="Chromosome"/>
</dbReference>
<keyword evidence="2" id="KW-1185">Reference proteome</keyword>
<protein>
    <submittedName>
        <fullName evidence="1">Uncharacterized protein</fullName>
    </submittedName>
</protein>
<proteinExistence type="predicted"/>
<dbReference type="AlphaFoldDB" id="A0A856M8W9"/>